<organism evidence="3 4">
    <name type="scientific">Streptomyces silvisoli</name>
    <dbReference type="NCBI Taxonomy" id="3034235"/>
    <lineage>
        <taxon>Bacteria</taxon>
        <taxon>Bacillati</taxon>
        <taxon>Actinomycetota</taxon>
        <taxon>Actinomycetes</taxon>
        <taxon>Kitasatosporales</taxon>
        <taxon>Streptomycetaceae</taxon>
        <taxon>Streptomyces</taxon>
    </lineage>
</organism>
<comment type="caution">
    <text evidence="3">The sequence shown here is derived from an EMBL/GenBank/DDBJ whole genome shotgun (WGS) entry which is preliminary data.</text>
</comment>
<reference evidence="3 4" key="1">
    <citation type="submission" date="2023-03" db="EMBL/GenBank/DDBJ databases">
        <title>Draft genome sequence of Streptomyces sp. RB6PN23 isolated from peat swamp forest in Thailand.</title>
        <authorList>
            <person name="Klaysubun C."/>
            <person name="Duangmal K."/>
        </authorList>
    </citation>
    <scope>NUCLEOTIDE SEQUENCE [LARGE SCALE GENOMIC DNA]</scope>
    <source>
        <strain evidence="3 4">RB6PN23</strain>
    </source>
</reference>
<dbReference type="SUPFAM" id="SSF47090">
    <property type="entry name" value="PGBD-like"/>
    <property type="match status" value="1"/>
</dbReference>
<dbReference type="SMART" id="SM00530">
    <property type="entry name" value="HTH_XRE"/>
    <property type="match status" value="1"/>
</dbReference>
<evidence type="ECO:0000256" key="1">
    <source>
        <dbReference type="SAM" id="Phobius"/>
    </source>
</evidence>
<dbReference type="InterPro" id="IPR036366">
    <property type="entry name" value="PGBDSf"/>
</dbReference>
<dbReference type="InterPro" id="IPR002477">
    <property type="entry name" value="Peptidoglycan-bd-like"/>
</dbReference>
<dbReference type="Pfam" id="PF01471">
    <property type="entry name" value="PG_binding_1"/>
    <property type="match status" value="1"/>
</dbReference>
<feature type="domain" description="HTH cro/C1-type" evidence="2">
    <location>
        <begin position="21"/>
        <end position="76"/>
    </location>
</feature>
<dbReference type="InterPro" id="IPR036365">
    <property type="entry name" value="PGBD-like_sf"/>
</dbReference>
<proteinExistence type="predicted"/>
<accession>A0ABT5ZKX5</accession>
<dbReference type="Gene3D" id="1.10.260.40">
    <property type="entry name" value="lambda repressor-like DNA-binding domains"/>
    <property type="match status" value="1"/>
</dbReference>
<sequence length="237" mass="25324">MSRWKELPEGLDPRARQLVVRLRGLKDHSGLSLTQLAAKTGYSRSSWERYLGGRLPPPEAAVEQLARTVGADPARLLALREVAAEAWTEPSVPDAAAKAAAPPTSPARRRGRRTVVAVVVAAVAVGAALLAVLRPWEDRRPRTAPGALPTYTCHIEHRAGHWYAGNSTTDDAVLQQGMVGPEVAEAQCLLQRAGYPPGGIDGIYGDLTERAVKRVQSAFGLVVDGKVGPHTWGALRG</sequence>
<dbReference type="InterPro" id="IPR010982">
    <property type="entry name" value="Lambda_DNA-bd_dom_sf"/>
</dbReference>
<keyword evidence="1" id="KW-0472">Membrane</keyword>
<dbReference type="Gene3D" id="1.10.101.10">
    <property type="entry name" value="PGBD-like superfamily/PGBD"/>
    <property type="match status" value="1"/>
</dbReference>
<dbReference type="EMBL" id="JARJBC010000007">
    <property type="protein sequence ID" value="MDF3290316.1"/>
    <property type="molecule type" value="Genomic_DNA"/>
</dbReference>
<name>A0ABT5ZKX5_9ACTN</name>
<dbReference type="CDD" id="cd00093">
    <property type="entry name" value="HTH_XRE"/>
    <property type="match status" value="1"/>
</dbReference>
<dbReference type="SUPFAM" id="SSF47413">
    <property type="entry name" value="lambda repressor-like DNA-binding domains"/>
    <property type="match status" value="1"/>
</dbReference>
<evidence type="ECO:0000313" key="3">
    <source>
        <dbReference type="EMBL" id="MDF3290316.1"/>
    </source>
</evidence>
<dbReference type="Pfam" id="PF13560">
    <property type="entry name" value="HTH_31"/>
    <property type="match status" value="1"/>
</dbReference>
<keyword evidence="4" id="KW-1185">Reference proteome</keyword>
<protein>
    <submittedName>
        <fullName evidence="3">Peptidoglycan-binding protein</fullName>
    </submittedName>
</protein>
<evidence type="ECO:0000313" key="4">
    <source>
        <dbReference type="Proteomes" id="UP001216579"/>
    </source>
</evidence>
<gene>
    <name evidence="3" type="ORF">P3G67_13895</name>
</gene>
<dbReference type="InterPro" id="IPR001387">
    <property type="entry name" value="Cro/C1-type_HTH"/>
</dbReference>
<keyword evidence="1" id="KW-1133">Transmembrane helix</keyword>
<dbReference type="Proteomes" id="UP001216579">
    <property type="component" value="Unassembled WGS sequence"/>
</dbReference>
<feature type="transmembrane region" description="Helical" evidence="1">
    <location>
        <begin position="115"/>
        <end position="133"/>
    </location>
</feature>
<dbReference type="RefSeq" id="WP_276093751.1">
    <property type="nucleotide sequence ID" value="NZ_JARJBC010000007.1"/>
</dbReference>
<evidence type="ECO:0000259" key="2">
    <source>
        <dbReference type="SMART" id="SM00530"/>
    </source>
</evidence>
<keyword evidence="1" id="KW-0812">Transmembrane</keyword>